<name>A0A2H0DWY8_9BACT</name>
<comment type="caution">
    <text evidence="1">The sequence shown here is derived from an EMBL/GenBank/DDBJ whole genome shotgun (WGS) entry which is preliminary data.</text>
</comment>
<dbReference type="Proteomes" id="UP000231276">
    <property type="component" value="Unassembled WGS sequence"/>
</dbReference>
<organism evidence="1 2">
    <name type="scientific">Candidatus Campbellbacteria bacterium CG22_combo_CG10-13_8_21_14_all_43_18</name>
    <dbReference type="NCBI Taxonomy" id="1974530"/>
    <lineage>
        <taxon>Bacteria</taxon>
        <taxon>Candidatus Campbelliibacteriota</taxon>
    </lineage>
</organism>
<gene>
    <name evidence="1" type="ORF">COW82_00605</name>
</gene>
<accession>A0A2H0DWY8</accession>
<protein>
    <submittedName>
        <fullName evidence="1">Uncharacterized protein</fullName>
    </submittedName>
</protein>
<reference evidence="1 2" key="1">
    <citation type="submission" date="2017-09" db="EMBL/GenBank/DDBJ databases">
        <title>Depth-based differentiation of microbial function through sediment-hosted aquifers and enrichment of novel symbionts in the deep terrestrial subsurface.</title>
        <authorList>
            <person name="Probst A.J."/>
            <person name="Ladd B."/>
            <person name="Jarett J.K."/>
            <person name="Geller-Mcgrath D.E."/>
            <person name="Sieber C.M."/>
            <person name="Emerson J.B."/>
            <person name="Anantharaman K."/>
            <person name="Thomas B.C."/>
            <person name="Malmstrom R."/>
            <person name="Stieglmeier M."/>
            <person name="Klingl A."/>
            <person name="Woyke T."/>
            <person name="Ryan C.M."/>
            <person name="Banfield J.F."/>
        </authorList>
    </citation>
    <scope>NUCLEOTIDE SEQUENCE [LARGE SCALE GENOMIC DNA]</scope>
    <source>
        <strain evidence="1">CG22_combo_CG10-13_8_21_14_all_43_18</strain>
    </source>
</reference>
<sequence length="223" mass="25093">MASKNTPTAIVSGAYWAANFFEKLASGLRSRGWEDERIHALVTQQGAEEMGRGVAAFVDAIAGPSVPTFDPATGTFRWEVDYDQSIAEKTAESERDSKSLAWVTDYASDAKFPDNRSGKRVVAGRIKYFNKSMGQDEIRQWAWDNNKILARPKELINFSRAFPRPALDNDMPLAAPGQFWTDADGDRRYLCLNHVDTGRGLSPEWLHPTEEWPGYWGFLVLDK</sequence>
<dbReference type="AlphaFoldDB" id="A0A2H0DWY8"/>
<evidence type="ECO:0000313" key="1">
    <source>
        <dbReference type="EMBL" id="PIP86694.1"/>
    </source>
</evidence>
<dbReference type="EMBL" id="PCTS01000009">
    <property type="protein sequence ID" value="PIP86694.1"/>
    <property type="molecule type" value="Genomic_DNA"/>
</dbReference>
<proteinExistence type="predicted"/>
<evidence type="ECO:0000313" key="2">
    <source>
        <dbReference type="Proteomes" id="UP000231276"/>
    </source>
</evidence>